<evidence type="ECO:0000256" key="1">
    <source>
        <dbReference type="ARBA" id="ARBA00009075"/>
    </source>
</evidence>
<dbReference type="InterPro" id="IPR005318">
    <property type="entry name" value="OM_porin_bac"/>
</dbReference>
<feature type="region of interest" description="Disordered" evidence="4">
    <location>
        <begin position="1"/>
        <end position="20"/>
    </location>
</feature>
<evidence type="ECO:0000256" key="2">
    <source>
        <dbReference type="ARBA" id="ARBA00022448"/>
    </source>
</evidence>
<dbReference type="AlphaFoldDB" id="A0AA43Z9P3"/>
<keyword evidence="2" id="KW-0813">Transport</keyword>
<dbReference type="Pfam" id="PF03573">
    <property type="entry name" value="OprD"/>
    <property type="match status" value="1"/>
</dbReference>
<evidence type="ECO:0000313" key="5">
    <source>
        <dbReference type="EMBL" id="NHN79528.1"/>
    </source>
</evidence>
<reference evidence="5" key="1">
    <citation type="submission" date="2020-03" db="EMBL/GenBank/DDBJ databases">
        <title>Genome assembly of Azotobacter chroococcum W5.</title>
        <authorList>
            <person name="Kannepalli A."/>
        </authorList>
    </citation>
    <scope>NUCLEOTIDE SEQUENCE</scope>
    <source>
        <strain evidence="5">W5</strain>
    </source>
</reference>
<dbReference type="PANTHER" id="PTHR34596:SF2">
    <property type="entry name" value="CHITOPORIN"/>
    <property type="match status" value="1"/>
</dbReference>
<dbReference type="Proteomes" id="UP000736384">
    <property type="component" value="Unassembled WGS sequence"/>
</dbReference>
<feature type="region of interest" description="Disordered" evidence="4">
    <location>
        <begin position="432"/>
        <end position="453"/>
    </location>
</feature>
<evidence type="ECO:0000256" key="4">
    <source>
        <dbReference type="SAM" id="MobiDB-lite"/>
    </source>
</evidence>
<accession>A0AA43Z9P3</accession>
<comment type="similarity">
    <text evidence="1">Belongs to the outer membrane porin (Opr) (TC 1.B.25) family.</text>
</comment>
<sequence length="453" mass="50429">MPQNLPLQSASPGHRPLSPQRFPAQACKAAFVDDAKGTLTLRNYYMQRNMVDRATMGKREEWAQGFILDLESGYTEGPVFGIDVRGLWALKLDGGKGTAGTELLPVHDDGRPADDFGRVAVAGKLRFSKTELKIGEWSPPLPILNANDGRVLPQTFQGGMLTVKEIPHFSFYGGQMRATSPRNDASMQNMSLNGSPEATSDRYNFGGVEYGFNDNRTTVGAWFGQLEDIYKQRYFEIRHLQPLGKDWSLSSRVGLFDGEEDGRGEAGALDNRTLTGLFALKTGANTFTFAFQRLTGDDRWLRLNGAIASMLPNDVFTSSFDNAREESWQLRHDYNFAAFGLPGLTFMSRYISGKNVHTATVSDGEEWSRENEVAYVVQSGKLKNLSMRWRNSSRRADWGSNNKLRGEPADRPVPDVAVLGVLCVTITIPPPELGDGEEWNRETQPSRVGRRRS</sequence>
<name>A0AA43Z9P3_9GAMM</name>
<gene>
    <name evidence="5" type="ORF">HA520_19980</name>
</gene>
<keyword evidence="3" id="KW-0732">Signal</keyword>
<dbReference type="GO" id="GO:0016020">
    <property type="term" value="C:membrane"/>
    <property type="evidence" value="ECO:0007669"/>
    <property type="project" value="InterPro"/>
</dbReference>
<dbReference type="EMBL" id="JAAPAP010000022">
    <property type="protein sequence ID" value="NHN79528.1"/>
    <property type="molecule type" value="Genomic_DNA"/>
</dbReference>
<dbReference type="PANTHER" id="PTHR34596">
    <property type="entry name" value="CHITOPORIN"/>
    <property type="match status" value="1"/>
</dbReference>
<comment type="caution">
    <text evidence="5">The sequence shown here is derived from an EMBL/GenBank/DDBJ whole genome shotgun (WGS) entry which is preliminary data.</text>
</comment>
<organism evidence="5 6">
    <name type="scientific">Azotobacter chroococcum</name>
    <dbReference type="NCBI Taxonomy" id="353"/>
    <lineage>
        <taxon>Bacteria</taxon>
        <taxon>Pseudomonadati</taxon>
        <taxon>Pseudomonadota</taxon>
        <taxon>Gammaproteobacteria</taxon>
        <taxon>Pseudomonadales</taxon>
        <taxon>Pseudomonadaceae</taxon>
        <taxon>Azotobacter</taxon>
    </lineage>
</organism>
<evidence type="ECO:0000256" key="3">
    <source>
        <dbReference type="ARBA" id="ARBA00022729"/>
    </source>
</evidence>
<proteinExistence type="inferred from homology"/>
<evidence type="ECO:0000313" key="6">
    <source>
        <dbReference type="Proteomes" id="UP000736384"/>
    </source>
</evidence>
<protein>
    <submittedName>
        <fullName evidence="5">OprD family porin</fullName>
    </submittedName>
</protein>
<dbReference type="GO" id="GO:0015288">
    <property type="term" value="F:porin activity"/>
    <property type="evidence" value="ECO:0007669"/>
    <property type="project" value="TreeGrafter"/>
</dbReference>
<feature type="compositionally biased region" description="Polar residues" evidence="4">
    <location>
        <begin position="1"/>
        <end position="11"/>
    </location>
</feature>
<dbReference type="InterPro" id="IPR023614">
    <property type="entry name" value="Porin_dom_sf"/>
</dbReference>
<dbReference type="Gene3D" id="2.40.160.10">
    <property type="entry name" value="Porin"/>
    <property type="match status" value="1"/>
</dbReference>